<feature type="region of interest" description="Disordered" evidence="1">
    <location>
        <begin position="1"/>
        <end position="55"/>
    </location>
</feature>
<reference evidence="2" key="1">
    <citation type="submission" date="2014-05" db="EMBL/GenBank/DDBJ databases">
        <title>The transcriptome of the halophilic microalga Tetraselmis sp. GSL018 isolated from the Great Salt Lake, Utah.</title>
        <authorList>
            <person name="Jinkerson R.E."/>
            <person name="D'Adamo S."/>
            <person name="Posewitz M.C."/>
        </authorList>
    </citation>
    <scope>NUCLEOTIDE SEQUENCE</scope>
    <source>
        <strain evidence="2">GSL018</strain>
    </source>
</reference>
<evidence type="ECO:0000313" key="2">
    <source>
        <dbReference type="EMBL" id="JAC76053.1"/>
    </source>
</evidence>
<feature type="non-terminal residue" evidence="2">
    <location>
        <position position="1"/>
    </location>
</feature>
<sequence>PAESNGEVLSAPPLGQSEAEAPAADTVPELQDPRHQGLLMPGTRAKPFSSLSSARSPCREVTLLPAFPSCSMTNLGSRLPGTPAIWSGRGPEA</sequence>
<organism evidence="2">
    <name type="scientific">Tetraselmis sp. GSL018</name>
    <dbReference type="NCBI Taxonomy" id="582737"/>
    <lineage>
        <taxon>Eukaryota</taxon>
        <taxon>Viridiplantae</taxon>
        <taxon>Chlorophyta</taxon>
        <taxon>core chlorophytes</taxon>
        <taxon>Chlorodendrophyceae</taxon>
        <taxon>Chlorodendrales</taxon>
        <taxon>Chlorodendraceae</taxon>
        <taxon>Tetraselmis</taxon>
    </lineage>
</organism>
<dbReference type="EMBL" id="GBEZ01009541">
    <property type="protein sequence ID" value="JAC76053.1"/>
    <property type="molecule type" value="Transcribed_RNA"/>
</dbReference>
<accession>A0A061RVR7</accession>
<gene>
    <name evidence="2" type="ORF">TSPGSL018_21295</name>
</gene>
<evidence type="ECO:0000256" key="1">
    <source>
        <dbReference type="SAM" id="MobiDB-lite"/>
    </source>
</evidence>
<protein>
    <submittedName>
        <fullName evidence="2">Uncharacterized protein</fullName>
    </submittedName>
</protein>
<name>A0A061RVR7_9CHLO</name>
<feature type="non-terminal residue" evidence="2">
    <location>
        <position position="93"/>
    </location>
</feature>
<dbReference type="AlphaFoldDB" id="A0A061RVR7"/>
<proteinExistence type="predicted"/>